<feature type="region of interest" description="Disordered" evidence="12">
    <location>
        <begin position="309"/>
        <end position="331"/>
    </location>
</feature>
<dbReference type="Proteomes" id="UP001140949">
    <property type="component" value="Unassembled WGS sequence"/>
</dbReference>
<comment type="caution">
    <text evidence="14">The sequence shown here is derived from an EMBL/GenBank/DDBJ whole genome shotgun (WGS) entry which is preliminary data.</text>
</comment>
<comment type="function">
    <text evidence="11">E3 ubiquitin-protein ligase.</text>
</comment>
<feature type="compositionally biased region" description="Low complexity" evidence="12">
    <location>
        <begin position="628"/>
        <end position="642"/>
    </location>
</feature>
<feature type="compositionally biased region" description="Low complexity" evidence="12">
    <location>
        <begin position="31"/>
        <end position="67"/>
    </location>
</feature>
<evidence type="ECO:0000256" key="5">
    <source>
        <dbReference type="ARBA" id="ARBA00022723"/>
    </source>
</evidence>
<feature type="compositionally biased region" description="Basic and acidic residues" evidence="12">
    <location>
        <begin position="539"/>
        <end position="554"/>
    </location>
</feature>
<dbReference type="GO" id="GO:0008270">
    <property type="term" value="F:zinc ion binding"/>
    <property type="evidence" value="ECO:0007669"/>
    <property type="project" value="UniProtKB-KW"/>
</dbReference>
<dbReference type="PROSITE" id="PS50089">
    <property type="entry name" value="ZF_RING_2"/>
    <property type="match status" value="1"/>
</dbReference>
<dbReference type="EMBL" id="JANAVB010009604">
    <property type="protein sequence ID" value="KAJ6839821.1"/>
    <property type="molecule type" value="Genomic_DNA"/>
</dbReference>
<dbReference type="PROSITE" id="PS00518">
    <property type="entry name" value="ZF_RING_1"/>
    <property type="match status" value="1"/>
</dbReference>
<evidence type="ECO:0000259" key="13">
    <source>
        <dbReference type="PROSITE" id="PS50089"/>
    </source>
</evidence>
<dbReference type="GO" id="GO:0005789">
    <property type="term" value="C:endoplasmic reticulum membrane"/>
    <property type="evidence" value="ECO:0007669"/>
    <property type="project" value="UniProtKB-SubCell"/>
</dbReference>
<keyword evidence="11" id="KW-0256">Endoplasmic reticulum</keyword>
<feature type="region of interest" description="Disordered" evidence="12">
    <location>
        <begin position="495"/>
        <end position="517"/>
    </location>
</feature>
<keyword evidence="6 10" id="KW-0863">Zinc-finger</keyword>
<comment type="domain">
    <text evidence="11">The RING-type zinc finger domain is responsible for E3 ligase activity.</text>
</comment>
<keyword evidence="15" id="KW-1185">Reference proteome</keyword>
<reference evidence="14" key="2">
    <citation type="submission" date="2023-04" db="EMBL/GenBank/DDBJ databases">
        <authorList>
            <person name="Bruccoleri R.E."/>
            <person name="Oakeley E.J."/>
            <person name="Faust A.-M."/>
            <person name="Dessus-Babus S."/>
            <person name="Altorfer M."/>
            <person name="Burckhardt D."/>
            <person name="Oertli M."/>
            <person name="Naumann U."/>
            <person name="Petersen F."/>
            <person name="Wong J."/>
        </authorList>
    </citation>
    <scope>NUCLEOTIDE SEQUENCE</scope>
    <source>
        <strain evidence="14">GSM-AAB239-AS_SAM_17_03QT</strain>
        <tissue evidence="14">Leaf</tissue>
    </source>
</reference>
<dbReference type="CDD" id="cd16745">
    <property type="entry name" value="RING-HC_AtRMA-like"/>
    <property type="match status" value="1"/>
</dbReference>
<feature type="compositionally biased region" description="Acidic residues" evidence="12">
    <location>
        <begin position="131"/>
        <end position="146"/>
    </location>
</feature>
<dbReference type="PANTHER" id="PTHR12313">
    <property type="entry name" value="E3 UBIQUITIN-PROTEIN LIGASE RNF5-RELATED"/>
    <property type="match status" value="1"/>
</dbReference>
<name>A0AAX6HGW9_IRIPA</name>
<keyword evidence="8 11" id="KW-0862">Zinc</keyword>
<comment type="pathway">
    <text evidence="3 11">Protein modification; protein ubiquitination.</text>
</comment>
<sequence>MADDERRRRRRRRMDLDLYLGLPRSPRRPTLDLGSDLSLSSLPHLSNTTASSSTSASEEMMDMSSSNIPRALFTPRPSLPPPPSPPPLPPPPPLPASNIADDVDNPRHQEHHAYLPSPMIPVPGFAPISSPDDDNSDGPIEIEDPESSPPPPPPLRAAATRSSYVPRSPYYFPPRTWSYIPLDSDETDDPISVRPITRSYRQRLLDVSPAYAPPPSPPYSPPSPSYVRPTPTSEWLGRDDESSSHWDRLESPEFRFRRLIESNHRLRVRRFRSSLPYPRAGLLSYARASSPEPEQLMMDIMNSQRSLERNGKHKAHAGNTASESSEEGKEEVKTSAANFECNICLDMAEDPVVTSCGHLFCWPCLYQWLHVHSDHKECPVCKGEVTECNVTPIYGRGSSGASDGKKLAENGESGLKIPPRPSGNRLESLRQQFHPIPRRFTEGMVTSWRQSMNIRIHNRNRFEAHREPSVPGLTGEQIALLNRVRADYREVLDSVPGAEDPRIPRENDAVPQSSIAGSLTGGQAAFGNRMRAGFMGEDLHAGRGPEAEDTRMSRESTAVPVGNSTATHFRGGIGLRRRQSIYDLAAADGVVASVGADTGRAIGSSNQYGASTSSLDPWIDEQWYSVPSTSAADQASASSTAAMIRGDVGHPDGSVEPNSRGSV</sequence>
<protein>
    <recommendedName>
        <fullName evidence="11">E3 ubiquitin-protein ligase RMA</fullName>
        <ecNumber evidence="11">2.3.2.27</ecNumber>
    </recommendedName>
    <alternativeName>
        <fullName evidence="11">Protein RING membrane-anchor</fullName>
    </alternativeName>
    <alternativeName>
        <fullName evidence="11">RING-type E3 ubiquitin transferase RMA</fullName>
    </alternativeName>
</protein>
<dbReference type="EC" id="2.3.2.27" evidence="11"/>
<evidence type="ECO:0000256" key="4">
    <source>
        <dbReference type="ARBA" id="ARBA00022679"/>
    </source>
</evidence>
<feature type="compositionally biased region" description="Basic and acidic residues" evidence="12">
    <location>
        <begin position="104"/>
        <end position="113"/>
    </location>
</feature>
<evidence type="ECO:0000313" key="14">
    <source>
        <dbReference type="EMBL" id="KAJ6839821.1"/>
    </source>
</evidence>
<dbReference type="FunFam" id="3.30.40.10:FF:000365">
    <property type="entry name" value="Zinc finger family protein"/>
    <property type="match status" value="1"/>
</dbReference>
<feature type="region of interest" description="Disordered" evidence="12">
    <location>
        <begin position="399"/>
        <end position="424"/>
    </location>
</feature>
<feature type="region of interest" description="Disordered" evidence="12">
    <location>
        <begin position="208"/>
        <end position="247"/>
    </location>
</feature>
<evidence type="ECO:0000256" key="3">
    <source>
        <dbReference type="ARBA" id="ARBA00004906"/>
    </source>
</evidence>
<dbReference type="GO" id="GO:0006511">
    <property type="term" value="P:ubiquitin-dependent protein catabolic process"/>
    <property type="evidence" value="ECO:0007669"/>
    <property type="project" value="UniProtKB-UniRule"/>
</dbReference>
<comment type="subcellular location">
    <subcellularLocation>
        <location evidence="2">Endomembrane system</location>
    </subcellularLocation>
    <subcellularLocation>
        <location evidence="11">Endoplasmic reticulum membrane</location>
        <topology evidence="11">Single-pass type IV membrane protein</topology>
    </subcellularLocation>
</comment>
<evidence type="ECO:0000256" key="11">
    <source>
        <dbReference type="RuleBase" id="RU369090"/>
    </source>
</evidence>
<evidence type="ECO:0000256" key="2">
    <source>
        <dbReference type="ARBA" id="ARBA00004308"/>
    </source>
</evidence>
<proteinExistence type="predicted"/>
<evidence type="ECO:0000256" key="8">
    <source>
        <dbReference type="ARBA" id="ARBA00022833"/>
    </source>
</evidence>
<keyword evidence="7 11" id="KW-0833">Ubl conjugation pathway</keyword>
<evidence type="ECO:0000313" key="15">
    <source>
        <dbReference type="Proteomes" id="UP001140949"/>
    </source>
</evidence>
<evidence type="ECO:0000256" key="6">
    <source>
        <dbReference type="ARBA" id="ARBA00022771"/>
    </source>
</evidence>
<organism evidence="14 15">
    <name type="scientific">Iris pallida</name>
    <name type="common">Sweet iris</name>
    <dbReference type="NCBI Taxonomy" id="29817"/>
    <lineage>
        <taxon>Eukaryota</taxon>
        <taxon>Viridiplantae</taxon>
        <taxon>Streptophyta</taxon>
        <taxon>Embryophyta</taxon>
        <taxon>Tracheophyta</taxon>
        <taxon>Spermatophyta</taxon>
        <taxon>Magnoliopsida</taxon>
        <taxon>Liliopsida</taxon>
        <taxon>Asparagales</taxon>
        <taxon>Iridaceae</taxon>
        <taxon>Iridoideae</taxon>
        <taxon>Irideae</taxon>
        <taxon>Iris</taxon>
    </lineage>
</organism>
<keyword evidence="9" id="KW-0472">Membrane</keyword>
<reference evidence="14" key="1">
    <citation type="journal article" date="2023" name="GigaByte">
        <title>Genome assembly of the bearded iris, Iris pallida Lam.</title>
        <authorList>
            <person name="Bruccoleri R.E."/>
            <person name="Oakeley E.J."/>
            <person name="Faust A.M.E."/>
            <person name="Altorfer M."/>
            <person name="Dessus-Babus S."/>
            <person name="Burckhardt D."/>
            <person name="Oertli M."/>
            <person name="Naumann U."/>
            <person name="Petersen F."/>
            <person name="Wong J."/>
        </authorList>
    </citation>
    <scope>NUCLEOTIDE SEQUENCE</scope>
    <source>
        <strain evidence="14">GSM-AAB239-AS_SAM_17_03QT</strain>
    </source>
</reference>
<keyword evidence="5 11" id="KW-0479">Metal-binding</keyword>
<dbReference type="InterPro" id="IPR013083">
    <property type="entry name" value="Znf_RING/FYVE/PHD"/>
</dbReference>
<dbReference type="SMART" id="SM00184">
    <property type="entry name" value="RING"/>
    <property type="match status" value="1"/>
</dbReference>
<feature type="compositionally biased region" description="Pro residues" evidence="12">
    <location>
        <begin position="77"/>
        <end position="95"/>
    </location>
</feature>
<dbReference type="InterPro" id="IPR045103">
    <property type="entry name" value="RNF5/RNF185-like"/>
</dbReference>
<feature type="compositionally biased region" description="Basic and acidic residues" evidence="12">
    <location>
        <begin position="499"/>
        <end position="508"/>
    </location>
</feature>
<comment type="catalytic activity">
    <reaction evidence="1 11">
        <text>S-ubiquitinyl-[E2 ubiquitin-conjugating enzyme]-L-cysteine + [acceptor protein]-L-lysine = [E2 ubiquitin-conjugating enzyme]-L-cysteine + N(6)-ubiquitinyl-[acceptor protein]-L-lysine.</text>
        <dbReference type="EC" id="2.3.2.27"/>
    </reaction>
</comment>
<dbReference type="SUPFAM" id="SSF57850">
    <property type="entry name" value="RING/U-box"/>
    <property type="match status" value="1"/>
</dbReference>
<dbReference type="GO" id="GO:0061630">
    <property type="term" value="F:ubiquitin protein ligase activity"/>
    <property type="evidence" value="ECO:0007669"/>
    <property type="project" value="UniProtKB-UniRule"/>
</dbReference>
<dbReference type="InterPro" id="IPR018957">
    <property type="entry name" value="Znf_C3HC4_RING-type"/>
</dbReference>
<dbReference type="Gene3D" id="3.30.40.10">
    <property type="entry name" value="Zinc/RING finger domain, C3HC4 (zinc finger)"/>
    <property type="match status" value="1"/>
</dbReference>
<feature type="domain" description="RING-type" evidence="13">
    <location>
        <begin position="341"/>
        <end position="382"/>
    </location>
</feature>
<evidence type="ECO:0000256" key="9">
    <source>
        <dbReference type="ARBA" id="ARBA00023136"/>
    </source>
</evidence>
<evidence type="ECO:0000256" key="7">
    <source>
        <dbReference type="ARBA" id="ARBA00022786"/>
    </source>
</evidence>
<feature type="compositionally biased region" description="Pro residues" evidence="12">
    <location>
        <begin position="211"/>
        <end position="224"/>
    </location>
</feature>
<feature type="compositionally biased region" description="Basic and acidic residues" evidence="12">
    <location>
        <begin position="236"/>
        <end position="247"/>
    </location>
</feature>
<keyword evidence="4 11" id="KW-0808">Transferase</keyword>
<feature type="region of interest" description="Disordered" evidence="12">
    <location>
        <begin position="1"/>
        <end position="171"/>
    </location>
</feature>
<dbReference type="InterPro" id="IPR001841">
    <property type="entry name" value="Znf_RING"/>
</dbReference>
<evidence type="ECO:0000256" key="12">
    <source>
        <dbReference type="SAM" id="MobiDB-lite"/>
    </source>
</evidence>
<evidence type="ECO:0000256" key="1">
    <source>
        <dbReference type="ARBA" id="ARBA00000900"/>
    </source>
</evidence>
<dbReference type="Pfam" id="PF00097">
    <property type="entry name" value="zf-C3HC4"/>
    <property type="match status" value="1"/>
</dbReference>
<gene>
    <name evidence="14" type="ORF">M6B38_313375</name>
</gene>
<feature type="region of interest" description="Disordered" evidence="12">
    <location>
        <begin position="627"/>
        <end position="663"/>
    </location>
</feature>
<dbReference type="InterPro" id="IPR017907">
    <property type="entry name" value="Znf_RING_CS"/>
</dbReference>
<feature type="region of interest" description="Disordered" evidence="12">
    <location>
        <begin position="539"/>
        <end position="565"/>
    </location>
</feature>
<dbReference type="AlphaFoldDB" id="A0AAX6HGW9"/>
<evidence type="ECO:0000256" key="10">
    <source>
        <dbReference type="PROSITE-ProRule" id="PRU00175"/>
    </source>
</evidence>
<accession>A0AAX6HGW9</accession>